<name>A0AAD3YL85_AERHY</name>
<dbReference type="InterPro" id="IPR038109">
    <property type="entry name" value="DNA_bind_recomb_sf"/>
</dbReference>
<evidence type="ECO:0000256" key="3">
    <source>
        <dbReference type="SAM" id="Coils"/>
    </source>
</evidence>
<feature type="region of interest" description="Disordered" evidence="4">
    <location>
        <begin position="1"/>
        <end position="21"/>
    </location>
</feature>
<dbReference type="InterPro" id="IPR050639">
    <property type="entry name" value="SSR_resolvase"/>
</dbReference>
<evidence type="ECO:0000259" key="6">
    <source>
        <dbReference type="PROSITE" id="PS51737"/>
    </source>
</evidence>
<feature type="coiled-coil region" evidence="3">
    <location>
        <begin position="407"/>
        <end position="434"/>
    </location>
</feature>
<dbReference type="AlphaFoldDB" id="A0AAD3YL85"/>
<protein>
    <submittedName>
        <fullName evidence="7">Recombinase family protein</fullName>
    </submittedName>
</protein>
<feature type="domain" description="Resolvase/invertase-type recombinase catalytic" evidence="5">
    <location>
        <begin position="5"/>
        <end position="163"/>
    </location>
</feature>
<evidence type="ECO:0000259" key="5">
    <source>
        <dbReference type="PROSITE" id="PS51736"/>
    </source>
</evidence>
<dbReference type="Pfam" id="PF07508">
    <property type="entry name" value="Recombinase"/>
    <property type="match status" value="1"/>
</dbReference>
<feature type="domain" description="Recombinase" evidence="6">
    <location>
        <begin position="175"/>
        <end position="282"/>
    </location>
</feature>
<comment type="caution">
    <text evidence="7">The sequence shown here is derived from an EMBL/GenBank/DDBJ whole genome shotgun (WGS) entry which is preliminary data.</text>
</comment>
<reference evidence="7" key="2">
    <citation type="submission" date="2020-01" db="EMBL/GenBank/DDBJ databases">
        <authorList>
            <consortium name="NCBI Pathogen Detection Project"/>
        </authorList>
    </citation>
    <scope>NUCLEOTIDE SEQUENCE</scope>
    <source>
        <strain evidence="7">OLC2673_Aeromonas</strain>
    </source>
</reference>
<dbReference type="PANTHER" id="PTHR30461:SF2">
    <property type="entry name" value="SERINE RECOMBINASE PINE-RELATED"/>
    <property type="match status" value="1"/>
</dbReference>
<evidence type="ECO:0000313" key="8">
    <source>
        <dbReference type="Proteomes" id="UP000859505"/>
    </source>
</evidence>
<dbReference type="EMBL" id="DACTUL010000026">
    <property type="protein sequence ID" value="HAT6345293.1"/>
    <property type="molecule type" value="Genomic_DNA"/>
</dbReference>
<dbReference type="InterPro" id="IPR025827">
    <property type="entry name" value="Zn_ribbon_recom_dom"/>
</dbReference>
<sequence length="579" mass="65374">MAYTKTHIYTRVSKSSQQEGSGLDEQLRRIEAYMAQEGHLFNNSPTQYWQDIGLSAFGDANIQDGELAVLLNDIATGTIGKGHALVIYSLDRLSRRSSWDEDTIQKIVKAGVDIHDVSTPIVLKENDSFSKIIMELIVARGNNESKIKSERSLAGWNRRLQETLSTGVVLTKRLPFWIETDKDNKAVAIDEQVQIINTIFNDYVSGLSCPMIARKLNTTGIKTKSGKQWRSTTISKLIKDDRLQGNFRRSATSEPIPNIFPVVVSTDVFEIANRIIKANASGIKGRPRENNKTREVNNIITGLVRCGQCGSKVTTSKNARGVRYVVCLHRRNHEVCTQKAIRLEHLEKLTINNALGIDMNLVFSPKDTTSIVSTEAKLKSELEVLYVDLTDCKNKIAQRKEDKKRPSVALAEALTDIEDRIDEIENELSVLNVSEPIVDLGEHNLDELMCVSNTDLRMSLRKYLVQVLDTITFRTLDKDILIELKYNRDVYRHIIITDSKAQDVLNEISISKNNNITYYKSRSMTVVENVENETIKLHGDEPTVSDVLLLINYISVIDGKEWIGDYLHGVLERLIENTP</sequence>
<dbReference type="SMART" id="SM00857">
    <property type="entry name" value="Resolvase"/>
    <property type="match status" value="1"/>
</dbReference>
<dbReference type="CDD" id="cd00338">
    <property type="entry name" value="Ser_Recombinase"/>
    <property type="match status" value="1"/>
</dbReference>
<dbReference type="InterPro" id="IPR011109">
    <property type="entry name" value="DNA_bind_recombinase_dom"/>
</dbReference>
<evidence type="ECO:0000313" key="7">
    <source>
        <dbReference type="EMBL" id="HAT6345293.1"/>
    </source>
</evidence>
<dbReference type="GO" id="GO:0003677">
    <property type="term" value="F:DNA binding"/>
    <property type="evidence" value="ECO:0007669"/>
    <property type="project" value="UniProtKB-KW"/>
</dbReference>
<dbReference type="InterPro" id="IPR006119">
    <property type="entry name" value="Resolv_N"/>
</dbReference>
<evidence type="ECO:0000256" key="2">
    <source>
        <dbReference type="ARBA" id="ARBA00023172"/>
    </source>
</evidence>
<dbReference type="PROSITE" id="PS51736">
    <property type="entry name" value="RECOMBINASES_3"/>
    <property type="match status" value="1"/>
</dbReference>
<dbReference type="Proteomes" id="UP000859505">
    <property type="component" value="Unassembled WGS sequence"/>
</dbReference>
<keyword evidence="3" id="KW-0175">Coiled coil</keyword>
<dbReference type="SUPFAM" id="SSF53041">
    <property type="entry name" value="Resolvase-like"/>
    <property type="match status" value="1"/>
</dbReference>
<dbReference type="Pfam" id="PF00239">
    <property type="entry name" value="Resolvase"/>
    <property type="match status" value="1"/>
</dbReference>
<proteinExistence type="predicted"/>
<evidence type="ECO:0000256" key="4">
    <source>
        <dbReference type="SAM" id="MobiDB-lite"/>
    </source>
</evidence>
<keyword evidence="1" id="KW-0238">DNA-binding</keyword>
<reference evidence="7" key="1">
    <citation type="journal article" date="2018" name="Genome Biol.">
        <title>SKESA: strategic k-mer extension for scrupulous assemblies.</title>
        <authorList>
            <person name="Souvorov A."/>
            <person name="Agarwala R."/>
            <person name="Lipman D.J."/>
        </authorList>
    </citation>
    <scope>NUCLEOTIDE SEQUENCE</scope>
    <source>
        <strain evidence="7">OLC2673_Aeromonas</strain>
    </source>
</reference>
<evidence type="ECO:0000256" key="1">
    <source>
        <dbReference type="ARBA" id="ARBA00023125"/>
    </source>
</evidence>
<dbReference type="InterPro" id="IPR036162">
    <property type="entry name" value="Resolvase-like_N_sf"/>
</dbReference>
<gene>
    <name evidence="7" type="ORF">JAJ28_003059</name>
</gene>
<organism evidence="7 8">
    <name type="scientific">Aeromonas hydrophila</name>
    <dbReference type="NCBI Taxonomy" id="644"/>
    <lineage>
        <taxon>Bacteria</taxon>
        <taxon>Pseudomonadati</taxon>
        <taxon>Pseudomonadota</taxon>
        <taxon>Gammaproteobacteria</taxon>
        <taxon>Aeromonadales</taxon>
        <taxon>Aeromonadaceae</taxon>
        <taxon>Aeromonas</taxon>
    </lineage>
</organism>
<keyword evidence="2" id="KW-0233">DNA recombination</keyword>
<dbReference type="Gene3D" id="3.90.1750.20">
    <property type="entry name" value="Putative Large Serine Recombinase, Chain B, Domain 2"/>
    <property type="match status" value="1"/>
</dbReference>
<accession>A0AAD3YL85</accession>
<dbReference type="Pfam" id="PF13408">
    <property type="entry name" value="Zn_ribbon_recom"/>
    <property type="match status" value="1"/>
</dbReference>
<dbReference type="GO" id="GO:0000150">
    <property type="term" value="F:DNA strand exchange activity"/>
    <property type="evidence" value="ECO:0007669"/>
    <property type="project" value="InterPro"/>
</dbReference>
<dbReference type="PANTHER" id="PTHR30461">
    <property type="entry name" value="DNA-INVERTASE FROM LAMBDOID PROPHAGE"/>
    <property type="match status" value="1"/>
</dbReference>
<dbReference type="PROSITE" id="PS51737">
    <property type="entry name" value="RECOMBINASE_DNA_BIND"/>
    <property type="match status" value="1"/>
</dbReference>
<dbReference type="Gene3D" id="3.40.50.1390">
    <property type="entry name" value="Resolvase, N-terminal catalytic domain"/>
    <property type="match status" value="1"/>
</dbReference>